<dbReference type="CDD" id="cd00446">
    <property type="entry name" value="GrpE"/>
    <property type="match status" value="1"/>
</dbReference>
<keyword evidence="4" id="KW-0496">Mitochondrion</keyword>
<dbReference type="PANTHER" id="PTHR21237:SF23">
    <property type="entry name" value="GRPE PROTEIN HOMOLOG, MITOCHONDRIAL"/>
    <property type="match status" value="1"/>
</dbReference>
<dbReference type="GO" id="GO:0006457">
    <property type="term" value="P:protein folding"/>
    <property type="evidence" value="ECO:0007669"/>
    <property type="project" value="InterPro"/>
</dbReference>
<feature type="coiled-coil region" evidence="6">
    <location>
        <begin position="79"/>
        <end position="106"/>
    </location>
</feature>
<dbReference type="EMBL" id="CAHR02000004">
    <property type="protein sequence ID" value="CCG80647.1"/>
    <property type="molecule type" value="Genomic_DNA"/>
</dbReference>
<comment type="function">
    <text evidence="4">Essential component of the PAM complex, a complex required for the translocation of transit peptide-containing proteins from the inner membrane into the mitochondrial matrix in an ATP-dependent manner.</text>
</comment>
<evidence type="ECO:0000313" key="8">
    <source>
        <dbReference type="EMBL" id="CCG80647.1"/>
    </source>
</evidence>
<dbReference type="GO" id="GO:0051082">
    <property type="term" value="F:unfolded protein binding"/>
    <property type="evidence" value="ECO:0007669"/>
    <property type="project" value="TreeGrafter"/>
</dbReference>
<sequence length="236" mass="25879">MLRSSLNSSFLSSRALLRSAAGQVRTRQYSSEQTRDTAKEAATDTFSEGTADGKSSKDNSESPETTGISAAPDANATKLQELEKSLAEMKDKYIRQVAEYRNLQTRTVRDVAGAKDFAIQKFAKDLIDSVDNLERALETVPPESREDKSKNADLVSLYGGLKMTESILLKTLERHGLKKFTGMGEKFNPNLHEVLYEAPIPDKEPGTIMQVQSTGYTLNGRTIRAAKVGVVKGADN</sequence>
<evidence type="ECO:0000256" key="3">
    <source>
        <dbReference type="ARBA" id="ARBA00023186"/>
    </source>
</evidence>
<evidence type="ECO:0000256" key="7">
    <source>
        <dbReference type="SAM" id="MobiDB-lite"/>
    </source>
</evidence>
<dbReference type="InterPro" id="IPR009012">
    <property type="entry name" value="GrpE_head"/>
</dbReference>
<dbReference type="Gene3D" id="2.30.22.10">
    <property type="entry name" value="Head domain of nucleotide exchange factor GrpE"/>
    <property type="match status" value="1"/>
</dbReference>
<evidence type="ECO:0000256" key="6">
    <source>
        <dbReference type="SAM" id="Coils"/>
    </source>
</evidence>
<feature type="compositionally biased region" description="Basic and acidic residues" evidence="7">
    <location>
        <begin position="33"/>
        <end position="42"/>
    </location>
</feature>
<dbReference type="GO" id="GO:0051087">
    <property type="term" value="F:protein-folding chaperone binding"/>
    <property type="evidence" value="ECO:0007669"/>
    <property type="project" value="InterPro"/>
</dbReference>
<dbReference type="InterPro" id="IPR000740">
    <property type="entry name" value="GrpE"/>
</dbReference>
<evidence type="ECO:0000256" key="2">
    <source>
        <dbReference type="ARBA" id="ARBA00009054"/>
    </source>
</evidence>
<dbReference type="SUPFAM" id="SSF51064">
    <property type="entry name" value="Head domain of nucleotide exchange factor GrpE"/>
    <property type="match status" value="1"/>
</dbReference>
<protein>
    <recommendedName>
        <fullName evidence="4">GrpE protein homolog</fullName>
    </recommendedName>
</protein>
<proteinExistence type="inferred from homology"/>
<evidence type="ECO:0000256" key="5">
    <source>
        <dbReference type="RuleBase" id="RU004478"/>
    </source>
</evidence>
<dbReference type="FunFam" id="2.30.22.10:FF:000002">
    <property type="entry name" value="GrpE protein homolog"/>
    <property type="match status" value="1"/>
</dbReference>
<name>R4X917_TAPDE</name>
<comment type="caution">
    <text evidence="8">The sequence shown here is derived from an EMBL/GenBank/DDBJ whole genome shotgun (WGS) entry which is preliminary data.</text>
</comment>
<dbReference type="OrthoDB" id="201635at2759"/>
<evidence type="ECO:0000256" key="4">
    <source>
        <dbReference type="RuleBase" id="RU000640"/>
    </source>
</evidence>
<dbReference type="STRING" id="1097556.R4X917"/>
<dbReference type="Pfam" id="PF01025">
    <property type="entry name" value="GrpE"/>
    <property type="match status" value="1"/>
</dbReference>
<dbReference type="AlphaFoldDB" id="R4X917"/>
<dbReference type="GO" id="GO:0000774">
    <property type="term" value="F:adenyl-nucleotide exchange factor activity"/>
    <property type="evidence" value="ECO:0007669"/>
    <property type="project" value="InterPro"/>
</dbReference>
<dbReference type="PANTHER" id="PTHR21237">
    <property type="entry name" value="GRPE PROTEIN"/>
    <property type="match status" value="1"/>
</dbReference>
<dbReference type="GO" id="GO:0042803">
    <property type="term" value="F:protein homodimerization activity"/>
    <property type="evidence" value="ECO:0007669"/>
    <property type="project" value="InterPro"/>
</dbReference>
<accession>R4X917</accession>
<dbReference type="GO" id="GO:0030150">
    <property type="term" value="P:protein import into mitochondrial matrix"/>
    <property type="evidence" value="ECO:0007669"/>
    <property type="project" value="TreeGrafter"/>
</dbReference>
<reference evidence="8 9" key="1">
    <citation type="journal article" date="2013" name="MBio">
        <title>Genome sequencing of the plant pathogen Taphrina deformans, the causal agent of peach leaf curl.</title>
        <authorList>
            <person name="Cisse O.H."/>
            <person name="Almeida J.M.G.C.F."/>
            <person name="Fonseca A."/>
            <person name="Kumar A.A."/>
            <person name="Salojaervi J."/>
            <person name="Overmyer K."/>
            <person name="Hauser P.M."/>
            <person name="Pagni M."/>
        </authorList>
    </citation>
    <scope>NUCLEOTIDE SEQUENCE [LARGE SCALE GENOMIC DNA]</scope>
    <source>
        <strain evidence="9">PYCC 5710 / ATCC 11124 / CBS 356.35 / IMI 108563 / JCM 9778 / NBRC 8474</strain>
    </source>
</reference>
<dbReference type="PROSITE" id="PS01071">
    <property type="entry name" value="GRPE"/>
    <property type="match status" value="1"/>
</dbReference>
<evidence type="ECO:0000313" key="9">
    <source>
        <dbReference type="Proteomes" id="UP000013776"/>
    </source>
</evidence>
<dbReference type="GO" id="GO:0001405">
    <property type="term" value="C:PAM complex, Tim23 associated import motor"/>
    <property type="evidence" value="ECO:0007669"/>
    <property type="project" value="TreeGrafter"/>
</dbReference>
<dbReference type="eggNOG" id="KOG3003">
    <property type="taxonomic scope" value="Eukaryota"/>
</dbReference>
<dbReference type="SUPFAM" id="SSF58014">
    <property type="entry name" value="Coiled-coil domain of nucleotide exchange factor GrpE"/>
    <property type="match status" value="1"/>
</dbReference>
<keyword evidence="6" id="KW-0175">Coiled coil</keyword>
<comment type="subcellular location">
    <subcellularLocation>
        <location evidence="1 4">Mitochondrion matrix</location>
    </subcellularLocation>
</comment>
<dbReference type="PRINTS" id="PR00773">
    <property type="entry name" value="GRPEPROTEIN"/>
</dbReference>
<dbReference type="HAMAP" id="MF_01151">
    <property type="entry name" value="GrpE"/>
    <property type="match status" value="1"/>
</dbReference>
<feature type="region of interest" description="Disordered" evidence="7">
    <location>
        <begin position="19"/>
        <end position="76"/>
    </location>
</feature>
<keyword evidence="3 4" id="KW-0143">Chaperone</keyword>
<comment type="similarity">
    <text evidence="2 5">Belongs to the GrpE family.</text>
</comment>
<dbReference type="Proteomes" id="UP000013776">
    <property type="component" value="Unassembled WGS sequence"/>
</dbReference>
<organism evidence="8 9">
    <name type="scientific">Taphrina deformans (strain PYCC 5710 / ATCC 11124 / CBS 356.35 / IMI 108563 / JCM 9778 / NBRC 8474)</name>
    <name type="common">Peach leaf curl fungus</name>
    <name type="synonym">Lalaria deformans</name>
    <dbReference type="NCBI Taxonomy" id="1097556"/>
    <lineage>
        <taxon>Eukaryota</taxon>
        <taxon>Fungi</taxon>
        <taxon>Dikarya</taxon>
        <taxon>Ascomycota</taxon>
        <taxon>Taphrinomycotina</taxon>
        <taxon>Taphrinomycetes</taxon>
        <taxon>Taphrinales</taxon>
        <taxon>Taphrinaceae</taxon>
        <taxon>Taphrina</taxon>
    </lineage>
</organism>
<dbReference type="Gene3D" id="3.90.20.20">
    <property type="match status" value="1"/>
</dbReference>
<evidence type="ECO:0000256" key="1">
    <source>
        <dbReference type="ARBA" id="ARBA00004305"/>
    </source>
</evidence>
<dbReference type="InterPro" id="IPR013805">
    <property type="entry name" value="GrpE_CC"/>
</dbReference>
<keyword evidence="9" id="KW-1185">Reference proteome</keyword>
<gene>
    <name evidence="8" type="ORF">TAPDE_000180</name>
</gene>
<dbReference type="VEuPathDB" id="FungiDB:TAPDE_000180"/>